<evidence type="ECO:0000313" key="3">
    <source>
        <dbReference type="Proteomes" id="UP000218811"/>
    </source>
</evidence>
<evidence type="ECO:0000256" key="1">
    <source>
        <dbReference type="SAM" id="SignalP"/>
    </source>
</evidence>
<name>A0A2H3JTE0_WOLCO</name>
<feature type="chain" id="PRO_5013682301" evidence="1">
    <location>
        <begin position="19"/>
        <end position="305"/>
    </location>
</feature>
<protein>
    <submittedName>
        <fullName evidence="2">Uncharacterized protein</fullName>
    </submittedName>
</protein>
<proteinExistence type="predicted"/>
<dbReference type="EMBL" id="KB468168">
    <property type="protein sequence ID" value="PCH44815.1"/>
    <property type="molecule type" value="Genomic_DNA"/>
</dbReference>
<feature type="signal peptide" evidence="1">
    <location>
        <begin position="1"/>
        <end position="18"/>
    </location>
</feature>
<keyword evidence="1" id="KW-0732">Signal</keyword>
<sequence>MELSCIAAAALFLLDGEACPTILYFEPRAMTARKHTTHQHLPRRKLHPSQLRRITHPATSRLRRECGDSLDLGLLFSVKTWRAPTLTMRLRSLSEPHPPASQHPGRGREAWRAESGRLPSCAGVREGSTRLGDAADVLLEDAACPPGLLMSYGPNVPASFRHGYVASSMYQASLFTSLSHYESSLVTRLNTFLVTARVSWCRAARTCGLGTNYNIAFAETTMSADGREGARWNVAPPVDRRNISLLAQERLAKLVTAEIAAVYPYKQSRTAPSHPILARRQHVEGRNSDGARIPADPSYIPDAIT</sequence>
<keyword evidence="3" id="KW-1185">Reference proteome</keyword>
<gene>
    <name evidence="2" type="ORF">WOLCODRAFT_19173</name>
</gene>
<dbReference type="Proteomes" id="UP000218811">
    <property type="component" value="Unassembled WGS sequence"/>
</dbReference>
<dbReference type="AlphaFoldDB" id="A0A2H3JTE0"/>
<accession>A0A2H3JTE0</accession>
<evidence type="ECO:0000313" key="2">
    <source>
        <dbReference type="EMBL" id="PCH44815.1"/>
    </source>
</evidence>
<reference evidence="2 3" key="1">
    <citation type="journal article" date="2012" name="Science">
        <title>The Paleozoic origin of enzymatic lignin decomposition reconstructed from 31 fungal genomes.</title>
        <authorList>
            <person name="Floudas D."/>
            <person name="Binder M."/>
            <person name="Riley R."/>
            <person name="Barry K."/>
            <person name="Blanchette R.A."/>
            <person name="Henrissat B."/>
            <person name="Martinez A.T."/>
            <person name="Otillar R."/>
            <person name="Spatafora J.W."/>
            <person name="Yadav J.S."/>
            <person name="Aerts A."/>
            <person name="Benoit I."/>
            <person name="Boyd A."/>
            <person name="Carlson A."/>
            <person name="Copeland A."/>
            <person name="Coutinho P.M."/>
            <person name="de Vries R.P."/>
            <person name="Ferreira P."/>
            <person name="Findley K."/>
            <person name="Foster B."/>
            <person name="Gaskell J."/>
            <person name="Glotzer D."/>
            <person name="Gorecki P."/>
            <person name="Heitman J."/>
            <person name="Hesse C."/>
            <person name="Hori C."/>
            <person name="Igarashi K."/>
            <person name="Jurgens J.A."/>
            <person name="Kallen N."/>
            <person name="Kersten P."/>
            <person name="Kohler A."/>
            <person name="Kuees U."/>
            <person name="Kumar T.K.A."/>
            <person name="Kuo A."/>
            <person name="LaButti K."/>
            <person name="Larrondo L.F."/>
            <person name="Lindquist E."/>
            <person name="Ling A."/>
            <person name="Lombard V."/>
            <person name="Lucas S."/>
            <person name="Lundell T."/>
            <person name="Martin R."/>
            <person name="McLaughlin D.J."/>
            <person name="Morgenstern I."/>
            <person name="Morin E."/>
            <person name="Murat C."/>
            <person name="Nagy L.G."/>
            <person name="Nolan M."/>
            <person name="Ohm R.A."/>
            <person name="Patyshakuliyeva A."/>
            <person name="Rokas A."/>
            <person name="Ruiz-Duenas F.J."/>
            <person name="Sabat G."/>
            <person name="Salamov A."/>
            <person name="Samejima M."/>
            <person name="Schmutz J."/>
            <person name="Slot J.C."/>
            <person name="St John F."/>
            <person name="Stenlid J."/>
            <person name="Sun H."/>
            <person name="Sun S."/>
            <person name="Syed K."/>
            <person name="Tsang A."/>
            <person name="Wiebenga A."/>
            <person name="Young D."/>
            <person name="Pisabarro A."/>
            <person name="Eastwood D.C."/>
            <person name="Martin F."/>
            <person name="Cullen D."/>
            <person name="Grigoriev I.V."/>
            <person name="Hibbett D.S."/>
        </authorList>
    </citation>
    <scope>NUCLEOTIDE SEQUENCE [LARGE SCALE GENOMIC DNA]</scope>
    <source>
        <strain evidence="2 3">MD-104</strain>
    </source>
</reference>
<organism evidence="2 3">
    <name type="scientific">Wolfiporia cocos (strain MD-104)</name>
    <name type="common">Brown rot fungus</name>
    <dbReference type="NCBI Taxonomy" id="742152"/>
    <lineage>
        <taxon>Eukaryota</taxon>
        <taxon>Fungi</taxon>
        <taxon>Dikarya</taxon>
        <taxon>Basidiomycota</taxon>
        <taxon>Agaricomycotina</taxon>
        <taxon>Agaricomycetes</taxon>
        <taxon>Polyporales</taxon>
        <taxon>Phaeolaceae</taxon>
        <taxon>Wolfiporia</taxon>
    </lineage>
</organism>